<dbReference type="STRING" id="1227549.SAMN05444007_103401"/>
<dbReference type="EMBL" id="FNYD01000003">
    <property type="protein sequence ID" value="SEJ13617.1"/>
    <property type="molecule type" value="Genomic_DNA"/>
</dbReference>
<dbReference type="RefSeq" id="WP_143057903.1">
    <property type="nucleotide sequence ID" value="NZ_BMGV01000003.1"/>
</dbReference>
<sequence length="217" mass="22584">MSFIFPLQFREFAAGLRVNSQEFDLSESLRVTEDGGGRMLVSESGPRLWQGSLTITTDTHVAQDQAQALAQVMRSAGASFLIGNLKRKFPKADPMGSILGAASVTLSAPITGSNTISLSGLPSGYVLTAGDYLSFAYGDEDEKVALHQVTVGGVAETDGTLTVGVVSRVRPGAFDGAAVTLIGAACKAIIVPGSFKAGRIGLASTSGFSFSFKQTLR</sequence>
<dbReference type="AlphaFoldDB" id="A0A1H6WHN9"/>
<name>A0A1H6WHN9_9RHOB</name>
<evidence type="ECO:0000313" key="1">
    <source>
        <dbReference type="EMBL" id="SEJ13617.1"/>
    </source>
</evidence>
<reference evidence="1 2" key="1">
    <citation type="submission" date="2016-10" db="EMBL/GenBank/DDBJ databases">
        <authorList>
            <person name="de Groot N.N."/>
        </authorList>
    </citation>
    <scope>NUCLEOTIDE SEQUENCE [LARGE SCALE GENOMIC DNA]</scope>
    <source>
        <strain evidence="1 2">DSM 29340</strain>
    </source>
</reference>
<gene>
    <name evidence="1" type="ORF">SAMN05444007_103401</name>
</gene>
<proteinExistence type="predicted"/>
<organism evidence="1 2">
    <name type="scientific">Cribrihabitans marinus</name>
    <dbReference type="NCBI Taxonomy" id="1227549"/>
    <lineage>
        <taxon>Bacteria</taxon>
        <taxon>Pseudomonadati</taxon>
        <taxon>Pseudomonadota</taxon>
        <taxon>Alphaproteobacteria</taxon>
        <taxon>Rhodobacterales</taxon>
        <taxon>Paracoccaceae</taxon>
        <taxon>Cribrihabitans</taxon>
    </lineage>
</organism>
<evidence type="ECO:0000313" key="2">
    <source>
        <dbReference type="Proteomes" id="UP000199379"/>
    </source>
</evidence>
<keyword evidence="2" id="KW-1185">Reference proteome</keyword>
<protein>
    <submittedName>
        <fullName evidence="1">Uncharacterized protein</fullName>
    </submittedName>
</protein>
<accession>A0A1H6WHN9</accession>
<dbReference type="OrthoDB" id="8265479at2"/>
<dbReference type="Proteomes" id="UP000199379">
    <property type="component" value="Unassembled WGS sequence"/>
</dbReference>